<dbReference type="Pfam" id="PF02625">
    <property type="entry name" value="XdhC_CoxI"/>
    <property type="match status" value="1"/>
</dbReference>
<dbReference type="EMBL" id="BAABLK010000092">
    <property type="protein sequence ID" value="GAA5228983.1"/>
    <property type="molecule type" value="Genomic_DNA"/>
</dbReference>
<dbReference type="InterPro" id="IPR003777">
    <property type="entry name" value="XdhC_CoxI"/>
</dbReference>
<reference evidence="4" key="1">
    <citation type="journal article" date="2019" name="Int. J. Syst. Evol. Microbiol.">
        <title>The Global Catalogue of Microorganisms (GCM) 10K type strain sequencing project: providing services to taxonomists for standard genome sequencing and annotation.</title>
        <authorList>
            <consortium name="The Broad Institute Genomics Platform"/>
            <consortium name="The Broad Institute Genome Sequencing Center for Infectious Disease"/>
            <person name="Wu L."/>
            <person name="Ma J."/>
        </authorList>
    </citation>
    <scope>NUCLEOTIDE SEQUENCE [LARGE SCALE GENOMIC DNA]</scope>
    <source>
        <strain evidence="4">JCM 18952</strain>
    </source>
</reference>
<comment type="caution">
    <text evidence="3">The sequence shown here is derived from an EMBL/GenBank/DDBJ whole genome shotgun (WGS) entry which is preliminary data.</text>
</comment>
<proteinExistence type="predicted"/>
<dbReference type="Proteomes" id="UP001501257">
    <property type="component" value="Unassembled WGS sequence"/>
</dbReference>
<feature type="domain" description="XdhC- CoxI" evidence="1">
    <location>
        <begin position="11"/>
        <end position="73"/>
    </location>
</feature>
<dbReference type="SUPFAM" id="SSF51735">
    <property type="entry name" value="NAD(P)-binding Rossmann-fold domains"/>
    <property type="match status" value="1"/>
</dbReference>
<name>A0ABP9TT11_9MICC</name>
<dbReference type="InterPro" id="IPR027051">
    <property type="entry name" value="XdhC_Rossmann_dom"/>
</dbReference>
<evidence type="ECO:0000259" key="2">
    <source>
        <dbReference type="Pfam" id="PF13478"/>
    </source>
</evidence>
<dbReference type="PANTHER" id="PTHR30388">
    <property type="entry name" value="ALDEHYDE OXIDOREDUCTASE MOLYBDENUM COFACTOR ASSEMBLY PROTEIN"/>
    <property type="match status" value="1"/>
</dbReference>
<accession>A0ABP9TT11</accession>
<dbReference type="InterPro" id="IPR014308">
    <property type="entry name" value="Xanthine_DH_XdhC"/>
</dbReference>
<feature type="domain" description="XdhC Rossmann" evidence="2">
    <location>
        <begin position="109"/>
        <end position="258"/>
    </location>
</feature>
<evidence type="ECO:0000313" key="3">
    <source>
        <dbReference type="EMBL" id="GAA5228983.1"/>
    </source>
</evidence>
<dbReference type="RefSeq" id="WP_210101437.1">
    <property type="nucleotide sequence ID" value="NZ_BAABLK010000092.1"/>
</dbReference>
<keyword evidence="4" id="KW-1185">Reference proteome</keyword>
<sequence>MDWLDGLTGARAAGTPGVLATIIEVRGHSPRDTDAKMFITTDVTAGSIGGGNMEATVIARARTMLANGADGVVEAEFGLNERAPVAYGTQCCGGQVRVLLEPMGKRPTVAVFGSGHVGKELARILSRHELVLHLADSRRNIIDEALATTLQSGPATVHFHTSPAPETLIADLPDDAHVLILTHDHAEDLILCDAALRREKLGSIGVIGSSAKWARFRMKLAEEGHSESAIERISCPIGVPELTGKHPAMIAISVATELMRFFQKVAPTPL</sequence>
<organism evidence="3 4">
    <name type="scientific">Paeniglutamicibacter antarcticus</name>
    <dbReference type="NCBI Taxonomy" id="494023"/>
    <lineage>
        <taxon>Bacteria</taxon>
        <taxon>Bacillati</taxon>
        <taxon>Actinomycetota</taxon>
        <taxon>Actinomycetes</taxon>
        <taxon>Micrococcales</taxon>
        <taxon>Micrococcaceae</taxon>
        <taxon>Paeniglutamicibacter</taxon>
    </lineage>
</organism>
<gene>
    <name evidence="3" type="primary">xdhC</name>
    <name evidence="3" type="ORF">GCM10025778_35220</name>
</gene>
<dbReference type="InterPro" id="IPR052698">
    <property type="entry name" value="MoCofactor_Util/Proc"/>
</dbReference>
<protein>
    <submittedName>
        <fullName evidence="3">Xanthine dehydrogenase accessory protein XdhC</fullName>
    </submittedName>
</protein>
<dbReference type="Gene3D" id="3.40.50.720">
    <property type="entry name" value="NAD(P)-binding Rossmann-like Domain"/>
    <property type="match status" value="1"/>
</dbReference>
<dbReference type="Pfam" id="PF13478">
    <property type="entry name" value="XdhC_C"/>
    <property type="match status" value="1"/>
</dbReference>
<dbReference type="InterPro" id="IPR036291">
    <property type="entry name" value="NAD(P)-bd_dom_sf"/>
</dbReference>
<dbReference type="PANTHER" id="PTHR30388:SF6">
    <property type="entry name" value="XANTHINE DEHYDROGENASE SUBUNIT A-RELATED"/>
    <property type="match status" value="1"/>
</dbReference>
<evidence type="ECO:0000313" key="4">
    <source>
        <dbReference type="Proteomes" id="UP001501257"/>
    </source>
</evidence>
<dbReference type="NCBIfam" id="TIGR02964">
    <property type="entry name" value="xanthine_xdhC"/>
    <property type="match status" value="1"/>
</dbReference>
<evidence type="ECO:0000259" key="1">
    <source>
        <dbReference type="Pfam" id="PF02625"/>
    </source>
</evidence>